<dbReference type="OrthoDB" id="2896006at2759"/>
<feature type="transmembrane region" description="Helical" evidence="1">
    <location>
        <begin position="124"/>
        <end position="144"/>
    </location>
</feature>
<feature type="transmembrane region" description="Helical" evidence="1">
    <location>
        <begin position="156"/>
        <end position="177"/>
    </location>
</feature>
<dbReference type="EMBL" id="ML732193">
    <property type="protein sequence ID" value="KAB8075510.1"/>
    <property type="molecule type" value="Genomic_DNA"/>
</dbReference>
<feature type="transmembrane region" description="Helical" evidence="1">
    <location>
        <begin position="246"/>
        <end position="267"/>
    </location>
</feature>
<feature type="transmembrane region" description="Helical" evidence="1">
    <location>
        <begin position="31"/>
        <end position="51"/>
    </location>
</feature>
<evidence type="ECO:0008006" key="4">
    <source>
        <dbReference type="Google" id="ProtNLM"/>
    </source>
</evidence>
<evidence type="ECO:0000313" key="2">
    <source>
        <dbReference type="EMBL" id="KAB8075510.1"/>
    </source>
</evidence>
<feature type="transmembrane region" description="Helical" evidence="1">
    <location>
        <begin position="198"/>
        <end position="226"/>
    </location>
</feature>
<accession>A0A5N5X872</accession>
<keyword evidence="1" id="KW-0812">Transmembrane</keyword>
<dbReference type="Proteomes" id="UP000326565">
    <property type="component" value="Unassembled WGS sequence"/>
</dbReference>
<protein>
    <recommendedName>
        <fullName evidence="4">Ubiquitin carrier protein</fullName>
    </recommendedName>
</protein>
<proteinExistence type="predicted"/>
<keyword evidence="1" id="KW-1133">Transmembrane helix</keyword>
<organism evidence="2 3">
    <name type="scientific">Aspergillus leporis</name>
    <dbReference type="NCBI Taxonomy" id="41062"/>
    <lineage>
        <taxon>Eukaryota</taxon>
        <taxon>Fungi</taxon>
        <taxon>Dikarya</taxon>
        <taxon>Ascomycota</taxon>
        <taxon>Pezizomycotina</taxon>
        <taxon>Eurotiomycetes</taxon>
        <taxon>Eurotiomycetidae</taxon>
        <taxon>Eurotiales</taxon>
        <taxon>Aspergillaceae</taxon>
        <taxon>Aspergillus</taxon>
        <taxon>Aspergillus subgen. Circumdati</taxon>
    </lineage>
</organism>
<feature type="transmembrane region" description="Helical" evidence="1">
    <location>
        <begin position="329"/>
        <end position="350"/>
    </location>
</feature>
<sequence length="364" mass="39568">MVVSSLVRRGMELASDMPMNFKDPEVPSIHFSGWLAGLFVFSVLAFMFVVFSIEYTYGLVVATLAAIEDTNPDIYVRIDTNFDLNKPVDATEPEAAVFAPKPITSKLRTTIQHLRARAGFWSRFRGFGVFLTYVIAQGFLYSLLPLSVTNFAGQLIARIIVGMALANLELTWVHIVISEPSSKRFYQRIPGYKSWLKIAPVVAFEQCVVCAAFYIPLLIAGALGALNDFNLDPNADMPPVEILSRAATAITIPSLLAGLVSIPARAITIRVAASMLPEEDEAIVPFDRSFGGKVVPAILGGSGKLGIKDAWTTFDGPARIRYLKVIGKAFAMEFAAMILFSLVLGGQIYAGALSFGGRRSENTA</sequence>
<keyword evidence="3" id="KW-1185">Reference proteome</keyword>
<evidence type="ECO:0000256" key="1">
    <source>
        <dbReference type="SAM" id="Phobius"/>
    </source>
</evidence>
<gene>
    <name evidence="2" type="ORF">BDV29DRAFT_171851</name>
</gene>
<reference evidence="2 3" key="1">
    <citation type="submission" date="2019-04" db="EMBL/GenBank/DDBJ databases">
        <title>Friends and foes A comparative genomics study of 23 Aspergillus species from section Flavi.</title>
        <authorList>
            <consortium name="DOE Joint Genome Institute"/>
            <person name="Kjaerbolling I."/>
            <person name="Vesth T."/>
            <person name="Frisvad J.C."/>
            <person name="Nybo J.L."/>
            <person name="Theobald S."/>
            <person name="Kildgaard S."/>
            <person name="Isbrandt T."/>
            <person name="Kuo A."/>
            <person name="Sato A."/>
            <person name="Lyhne E.K."/>
            <person name="Kogle M.E."/>
            <person name="Wiebenga A."/>
            <person name="Kun R.S."/>
            <person name="Lubbers R.J."/>
            <person name="Makela M.R."/>
            <person name="Barry K."/>
            <person name="Chovatia M."/>
            <person name="Clum A."/>
            <person name="Daum C."/>
            <person name="Haridas S."/>
            <person name="He G."/>
            <person name="LaButti K."/>
            <person name="Lipzen A."/>
            <person name="Mondo S."/>
            <person name="Riley R."/>
            <person name="Salamov A."/>
            <person name="Simmons B.A."/>
            <person name="Magnuson J.K."/>
            <person name="Henrissat B."/>
            <person name="Mortensen U.H."/>
            <person name="Larsen T.O."/>
            <person name="Devries R.P."/>
            <person name="Grigoriev I.V."/>
            <person name="Machida M."/>
            <person name="Baker S.E."/>
            <person name="Andersen M.R."/>
        </authorList>
    </citation>
    <scope>NUCLEOTIDE SEQUENCE [LARGE SCALE GENOMIC DNA]</scope>
    <source>
        <strain evidence="2 3">CBS 151.66</strain>
    </source>
</reference>
<keyword evidence="1" id="KW-0472">Membrane</keyword>
<name>A0A5N5X872_9EURO</name>
<evidence type="ECO:0000313" key="3">
    <source>
        <dbReference type="Proteomes" id="UP000326565"/>
    </source>
</evidence>
<dbReference type="AlphaFoldDB" id="A0A5N5X872"/>